<dbReference type="CDD" id="cd00657">
    <property type="entry name" value="Ferritin_like"/>
    <property type="match status" value="1"/>
</dbReference>
<feature type="domain" description="Ig-like" evidence="2">
    <location>
        <begin position="207"/>
        <end position="262"/>
    </location>
</feature>
<feature type="region of interest" description="Disordered" evidence="1">
    <location>
        <begin position="126"/>
        <end position="222"/>
    </location>
</feature>
<dbReference type="Gene3D" id="1.20.1260.10">
    <property type="match status" value="1"/>
</dbReference>
<sequence>MAHTKRSVDEHLDEWLRDAHAMEEQAGTLLTAMARRLEHYPELKARIEQHLGDTREQQRLVRECVGRRGSDVSVLKDFGARSLAALQAFTAMFSTDEVIKNAISGFAFENFEVAAYRTLITAARRRRRADAGDLRTHPQRGGGDGELDGAASAGDRERLPGTQPGRGFDAAVGEGEPARGAWRRSRPQAAAARAGGGASPASMASRPRARPARTASASLGHSGSCCPGRTLPCPASSRAMLTRGSHAPRGPRTTVTAITWFR</sequence>
<dbReference type="KEGG" id="bgo:BM43_6833"/>
<dbReference type="InterPro" id="IPR012347">
    <property type="entry name" value="Ferritin-like"/>
</dbReference>
<evidence type="ECO:0000313" key="3">
    <source>
        <dbReference type="EMBL" id="KGC15070.1"/>
    </source>
</evidence>
<evidence type="ECO:0000313" key="4">
    <source>
        <dbReference type="Proteomes" id="UP000029590"/>
    </source>
</evidence>
<name>A0AAW3F5D9_BURGA</name>
<dbReference type="InterPro" id="IPR007110">
    <property type="entry name" value="Ig-like_dom"/>
</dbReference>
<protein>
    <submittedName>
        <fullName evidence="3">YciE domain protein</fullName>
    </submittedName>
</protein>
<proteinExistence type="predicted"/>
<organism evidence="3 4">
    <name type="scientific">Burkholderia gladioli</name>
    <name type="common">Pseudomonas marginata</name>
    <name type="synonym">Phytomonas marginata</name>
    <dbReference type="NCBI Taxonomy" id="28095"/>
    <lineage>
        <taxon>Bacteria</taxon>
        <taxon>Pseudomonadati</taxon>
        <taxon>Pseudomonadota</taxon>
        <taxon>Betaproteobacteria</taxon>
        <taxon>Burkholderiales</taxon>
        <taxon>Burkholderiaceae</taxon>
        <taxon>Burkholderia</taxon>
    </lineage>
</organism>
<dbReference type="InterPro" id="IPR009078">
    <property type="entry name" value="Ferritin-like_SF"/>
</dbReference>
<dbReference type="Pfam" id="PF05974">
    <property type="entry name" value="DUF892"/>
    <property type="match status" value="1"/>
</dbReference>
<dbReference type="EMBL" id="JPGG01000016">
    <property type="protein sequence ID" value="KGC15070.1"/>
    <property type="molecule type" value="Genomic_DNA"/>
</dbReference>
<evidence type="ECO:0000259" key="2">
    <source>
        <dbReference type="PROSITE" id="PS50835"/>
    </source>
</evidence>
<dbReference type="InterPro" id="IPR010287">
    <property type="entry name" value="DUF892_YciF-like"/>
</dbReference>
<dbReference type="SUPFAM" id="SSF47240">
    <property type="entry name" value="Ferritin-like"/>
    <property type="match status" value="1"/>
</dbReference>
<dbReference type="Proteomes" id="UP000029590">
    <property type="component" value="Unassembled WGS sequence"/>
</dbReference>
<gene>
    <name evidence="3" type="primary">yciE</name>
    <name evidence="3" type="ORF">DM48_934</name>
</gene>
<reference evidence="3 4" key="1">
    <citation type="submission" date="2014-04" db="EMBL/GenBank/DDBJ databases">
        <authorList>
            <person name="Bishop-Lilly K.A."/>
            <person name="Broomall S.M."/>
            <person name="Chain P.S."/>
            <person name="Chertkov O."/>
            <person name="Coyne S.R."/>
            <person name="Daligault H.E."/>
            <person name="Davenport K.W."/>
            <person name="Erkkila T."/>
            <person name="Frey K.G."/>
            <person name="Gibbons H.S."/>
            <person name="Gu W."/>
            <person name="Jaissle J."/>
            <person name="Johnson S.L."/>
            <person name="Koroleva G.I."/>
            <person name="Ladner J.T."/>
            <person name="Lo C.-C."/>
            <person name="Minogue T.D."/>
            <person name="Munk C."/>
            <person name="Palacios G.F."/>
            <person name="Redden C.L."/>
            <person name="Rosenzweig C.N."/>
            <person name="Scholz M.B."/>
            <person name="Teshima H."/>
            <person name="Xu Y."/>
        </authorList>
    </citation>
    <scope>NUCLEOTIDE SEQUENCE [LARGE SCALE GENOMIC DNA]</scope>
    <source>
        <strain evidence="4">gladioli</strain>
    </source>
</reference>
<dbReference type="PROSITE" id="PS50835">
    <property type="entry name" value="IG_LIKE"/>
    <property type="match status" value="1"/>
</dbReference>
<comment type="caution">
    <text evidence="3">The sequence shown here is derived from an EMBL/GenBank/DDBJ whole genome shotgun (WGS) entry which is preliminary data.</text>
</comment>
<dbReference type="AlphaFoldDB" id="A0AAW3F5D9"/>
<evidence type="ECO:0000256" key="1">
    <source>
        <dbReference type="SAM" id="MobiDB-lite"/>
    </source>
</evidence>
<feature type="compositionally biased region" description="Low complexity" evidence="1">
    <location>
        <begin position="187"/>
        <end position="218"/>
    </location>
</feature>
<accession>A0AAW3F5D9</accession>